<accession>R4X2B2</accession>
<sequence length="137" mass="14325">MSTRNILVLAAAFVFGASHALAHDTAGAEEIVTPVMKQAIPEAAGKNVLMATVFYKPGQASEAHTHPGSIFAYVLEGRVTSQLEGSPAKTYGPGESWYEPPGAHHVVSKNASATKPAKLLVFAIAGDGEPIKQPLPH</sequence>
<dbReference type="Proteomes" id="UP000013966">
    <property type="component" value="Chromosome 2"/>
</dbReference>
<dbReference type="InterPro" id="IPR014710">
    <property type="entry name" value="RmlC-like_jellyroll"/>
</dbReference>
<reference evidence="3 4" key="2">
    <citation type="journal article" date="2018" name="Int. J. Syst. Evol. Microbiol.">
        <title>Burkholderia insecticola sp. nov., a gut symbiotic bacterium of the bean bug Riptortus pedestris.</title>
        <authorList>
            <person name="Takeshita K."/>
            <person name="Tamaki H."/>
            <person name="Ohbayashi T."/>
            <person name="Meng X.-Y."/>
            <person name="Sone T."/>
            <person name="Mitani Y."/>
            <person name="Peeters C."/>
            <person name="Kikuchi Y."/>
            <person name="Vandamme P."/>
        </authorList>
    </citation>
    <scope>NUCLEOTIDE SEQUENCE [LARGE SCALE GENOMIC DNA]</scope>
    <source>
        <strain evidence="3">RPE64</strain>
    </source>
</reference>
<reference evidence="3 4" key="1">
    <citation type="journal article" date="2013" name="Genome Announc.">
        <title>Complete Genome Sequence of Burkholderia sp. Strain RPE64, Bacterial Symbiont of the Bean Bug Riptortus pedestris.</title>
        <authorList>
            <person name="Shibata T.F."/>
            <person name="Maeda T."/>
            <person name="Nikoh N."/>
            <person name="Yamaguchi K."/>
            <person name="Oshima K."/>
            <person name="Hattori M."/>
            <person name="Nishiyama T."/>
            <person name="Hasebe M."/>
            <person name="Fukatsu T."/>
            <person name="Kikuchi Y."/>
            <person name="Shigenobu S."/>
        </authorList>
    </citation>
    <scope>NUCLEOTIDE SEQUENCE [LARGE SCALE GENOMIC DNA]</scope>
</reference>
<gene>
    <name evidence="3" type="ORF">BRPE64_BCDS08560</name>
</gene>
<dbReference type="KEGG" id="buo:BRPE64_BCDS08560"/>
<evidence type="ECO:0000313" key="4">
    <source>
        <dbReference type="Proteomes" id="UP000013966"/>
    </source>
</evidence>
<dbReference type="PANTHER" id="PTHR38599:SF1">
    <property type="entry name" value="CUPIN DOMAIN PROTEIN (AFU_ORTHOLOGUE AFUA_3G13620)"/>
    <property type="match status" value="1"/>
</dbReference>
<evidence type="ECO:0000313" key="3">
    <source>
        <dbReference type="EMBL" id="BAN25517.1"/>
    </source>
</evidence>
<dbReference type="PANTHER" id="PTHR38599">
    <property type="entry name" value="CUPIN DOMAIN PROTEIN (AFU_ORTHOLOGUE AFUA_3G13620)"/>
    <property type="match status" value="1"/>
</dbReference>
<name>R4X2B2_9BURK</name>
<keyword evidence="4" id="KW-1185">Reference proteome</keyword>
<feature type="domain" description="Cupin type-2" evidence="2">
    <location>
        <begin position="53"/>
        <end position="121"/>
    </location>
</feature>
<dbReference type="InterPro" id="IPR013096">
    <property type="entry name" value="Cupin_2"/>
</dbReference>
<dbReference type="SUPFAM" id="SSF51182">
    <property type="entry name" value="RmlC-like cupins"/>
    <property type="match status" value="1"/>
</dbReference>
<dbReference type="Pfam" id="PF07883">
    <property type="entry name" value="Cupin_2"/>
    <property type="match status" value="1"/>
</dbReference>
<dbReference type="CDD" id="cd02234">
    <property type="entry name" value="cupin_BLR7677-like"/>
    <property type="match status" value="1"/>
</dbReference>
<evidence type="ECO:0000259" key="2">
    <source>
        <dbReference type="Pfam" id="PF07883"/>
    </source>
</evidence>
<proteinExistence type="predicted"/>
<feature type="chain" id="PRO_5004373048" evidence="1">
    <location>
        <begin position="23"/>
        <end position="137"/>
    </location>
</feature>
<keyword evidence="1" id="KW-0732">Signal</keyword>
<organism evidence="3 4">
    <name type="scientific">Caballeronia insecticola</name>
    <dbReference type="NCBI Taxonomy" id="758793"/>
    <lineage>
        <taxon>Bacteria</taxon>
        <taxon>Pseudomonadati</taxon>
        <taxon>Pseudomonadota</taxon>
        <taxon>Betaproteobacteria</taxon>
        <taxon>Burkholderiales</taxon>
        <taxon>Burkholderiaceae</taxon>
        <taxon>Caballeronia</taxon>
    </lineage>
</organism>
<dbReference type="AlphaFoldDB" id="R4X2B2"/>
<dbReference type="InterPro" id="IPR011051">
    <property type="entry name" value="RmlC_Cupin_sf"/>
</dbReference>
<dbReference type="STRING" id="758793.BRPE64_BCDS08560"/>
<feature type="signal peptide" evidence="1">
    <location>
        <begin position="1"/>
        <end position="22"/>
    </location>
</feature>
<evidence type="ECO:0000256" key="1">
    <source>
        <dbReference type="SAM" id="SignalP"/>
    </source>
</evidence>
<dbReference type="OrthoDB" id="9813436at2"/>
<dbReference type="EMBL" id="AP013059">
    <property type="protein sequence ID" value="BAN25517.1"/>
    <property type="molecule type" value="Genomic_DNA"/>
</dbReference>
<protein>
    <submittedName>
        <fullName evidence="3">Cupin 2 conserved barrel</fullName>
    </submittedName>
</protein>
<dbReference type="HOGENOM" id="CLU_120069_1_2_4"/>
<dbReference type="RefSeq" id="WP_016354947.1">
    <property type="nucleotide sequence ID" value="NC_021294.1"/>
</dbReference>
<dbReference type="PATRIC" id="fig|758793.3.peg.3763"/>
<dbReference type="Gene3D" id="2.60.120.10">
    <property type="entry name" value="Jelly Rolls"/>
    <property type="match status" value="1"/>
</dbReference>